<dbReference type="KEGG" id="fal:FRAAL6326"/>
<dbReference type="EMBL" id="CT573213">
    <property type="protein sequence ID" value="CAJ64949.1"/>
    <property type="molecule type" value="Genomic_DNA"/>
</dbReference>
<evidence type="ECO:0000313" key="1">
    <source>
        <dbReference type="EMBL" id="CAJ64949.1"/>
    </source>
</evidence>
<proteinExistence type="predicted"/>
<organism evidence="1 2">
    <name type="scientific">Frankia alni (strain DSM 45986 / CECT 9034 / ACN14a)</name>
    <dbReference type="NCBI Taxonomy" id="326424"/>
    <lineage>
        <taxon>Bacteria</taxon>
        <taxon>Bacillati</taxon>
        <taxon>Actinomycetota</taxon>
        <taxon>Actinomycetes</taxon>
        <taxon>Frankiales</taxon>
        <taxon>Frankiaceae</taxon>
        <taxon>Frankia</taxon>
    </lineage>
</organism>
<dbReference type="Proteomes" id="UP000000657">
    <property type="component" value="Chromosome"/>
</dbReference>
<dbReference type="AlphaFoldDB" id="Q0RC78"/>
<gene>
    <name evidence="1" type="ordered locus">FRAAL6326</name>
</gene>
<evidence type="ECO:0000313" key="2">
    <source>
        <dbReference type="Proteomes" id="UP000000657"/>
    </source>
</evidence>
<name>Q0RC78_FRAAA</name>
<dbReference type="HOGENOM" id="CLU_599463_0_0_11"/>
<dbReference type="STRING" id="326424.FRAAL6326"/>
<keyword evidence="2" id="KW-1185">Reference proteome</keyword>
<protein>
    <submittedName>
        <fullName evidence="1">Uncharacterized protein</fullName>
    </submittedName>
</protein>
<dbReference type="eggNOG" id="ENOG5032VSJ">
    <property type="taxonomic scope" value="Bacteria"/>
</dbReference>
<sequence>MSLVAVTALVRCNDIIRSVLTGASLPAASRTFAYPHREWSPRRWCVAFFVSGSTQPGELLGIGLVDPGRRVTDYERKIEVDEFRQINPPLRIEDIRESLRGPHAFLDDDGPLTENQSERLQEAVVEERPGLITVIAELFNLLAEKGPPGNAGEILEMERDAFGIALDIAGFKRRELLSSWRPPVDPQVSVPFLSGMSGWLIEDQLIQHDLMNFADSIQEPTLHYGWGMLRRPGPEGDHRLYVYSANRTPVEETLGVDFIYYHENHRCFVLVQYKRMEGGEDGGQWIYRPDNHIEKQLDRMAEVDKKCSEDVAADPRLLATPCLIKLCTPTPFSPRSGDLSPGFYLPQKDFKELLDDDSMKGPRGGRRLALKNIPRYLNNTIFTQLMADGWIGSRGTGTQIVADAIEESLRSGRSTIVAKRVTPG</sequence>
<accession>Q0RC78</accession>
<reference evidence="1 2" key="1">
    <citation type="journal article" date="2007" name="Genome Res.">
        <title>Genome characteristics of facultatively symbiotic Frankia sp. strains reflect host range and host plant biogeography.</title>
        <authorList>
            <person name="Normand P."/>
            <person name="Lapierre P."/>
            <person name="Tisa L.S."/>
            <person name="Gogarten J.P."/>
            <person name="Alloisio N."/>
            <person name="Bagnarol E."/>
            <person name="Bassi C.A."/>
            <person name="Berry A.M."/>
            <person name="Bickhart D.M."/>
            <person name="Choisne N."/>
            <person name="Couloux A."/>
            <person name="Cournoyer B."/>
            <person name="Cruveiller S."/>
            <person name="Daubin V."/>
            <person name="Demange N."/>
            <person name="Francino M.P."/>
            <person name="Goltsman E."/>
            <person name="Huang Y."/>
            <person name="Kopp O.R."/>
            <person name="Labarre L."/>
            <person name="Lapidus A."/>
            <person name="Lavire C."/>
            <person name="Marechal J."/>
            <person name="Martinez M."/>
            <person name="Mastronunzio J.E."/>
            <person name="Mullin B.C."/>
            <person name="Niemann J."/>
            <person name="Pujic P."/>
            <person name="Rawnsley T."/>
            <person name="Rouy Z."/>
            <person name="Schenowitz C."/>
            <person name="Sellstedt A."/>
            <person name="Tavares F."/>
            <person name="Tomkins J.P."/>
            <person name="Vallenet D."/>
            <person name="Valverde C."/>
            <person name="Wall L.G."/>
            <person name="Wang Y."/>
            <person name="Medigue C."/>
            <person name="Benson D.R."/>
        </authorList>
    </citation>
    <scope>NUCLEOTIDE SEQUENCE [LARGE SCALE GENOMIC DNA]</scope>
    <source>
        <strain evidence="2">DSM 45986 / CECT 9034 / ACN14a</strain>
    </source>
</reference>